<evidence type="ECO:0000259" key="2">
    <source>
        <dbReference type="PROSITE" id="PS50263"/>
    </source>
</evidence>
<evidence type="ECO:0000313" key="4">
    <source>
        <dbReference type="Proteomes" id="UP000019494"/>
    </source>
</evidence>
<dbReference type="InterPro" id="IPR001110">
    <property type="entry name" value="UPF0012_CS"/>
</dbReference>
<comment type="similarity">
    <text evidence="1">Belongs to the carbon-nitrogen hydrolase superfamily. NIT1/NIT2 family.</text>
</comment>
<keyword evidence="3" id="KW-0378">Hydrolase</keyword>
<dbReference type="InterPro" id="IPR003010">
    <property type="entry name" value="C-N_Hydrolase"/>
</dbReference>
<dbReference type="SUPFAM" id="SSF56317">
    <property type="entry name" value="Carbon-nitrogen hydrolase"/>
    <property type="match status" value="1"/>
</dbReference>
<sequence>MSTADQSLKVAAAQLAAGEGWQENLASVTAAIDMAVAEGVDLLVLPEGILARFIGERERIREHAQTLDGPFVSGVATATRGLDLTVVVGIHEVSDNPRPYNTLVVLRDGEVIGLYRKLHLYDAFANRESDNVTPADVVPPLVDVKGFRLGLMTCYDVRFPELARLLTVSGADLLALPAAWVRGPLKEDHWRTMVTARALENTVYVIGSGECGPRNIGRSLIVDPLGVAVAEAGDGPGFITATITRERLETAREQLPVLVNRRFDVEPAARPIPADPPTA</sequence>
<dbReference type="PANTHER" id="PTHR23088:SF27">
    <property type="entry name" value="DEAMINATED GLUTATHIONE AMIDASE"/>
    <property type="match status" value="1"/>
</dbReference>
<dbReference type="RefSeq" id="WP_034719526.1">
    <property type="nucleotide sequence ID" value="NZ_AWQS01000187.1"/>
</dbReference>
<name>W9GHY8_9MICO</name>
<dbReference type="GO" id="GO:0016787">
    <property type="term" value="F:hydrolase activity"/>
    <property type="evidence" value="ECO:0007669"/>
    <property type="project" value="UniProtKB-KW"/>
</dbReference>
<dbReference type="InterPro" id="IPR036526">
    <property type="entry name" value="C-N_Hydrolase_sf"/>
</dbReference>
<evidence type="ECO:0000313" key="3">
    <source>
        <dbReference type="EMBL" id="EWT04782.1"/>
    </source>
</evidence>
<protein>
    <submittedName>
        <fullName evidence="3">Hydrolase</fullName>
    </submittedName>
</protein>
<comment type="caution">
    <text evidence="3">The sequence shown here is derived from an EMBL/GenBank/DDBJ whole genome shotgun (WGS) entry which is preliminary data.</text>
</comment>
<dbReference type="PROSITE" id="PS50263">
    <property type="entry name" value="CN_HYDROLASE"/>
    <property type="match status" value="1"/>
</dbReference>
<reference evidence="4" key="1">
    <citation type="submission" date="2013-08" db="EMBL/GenBank/DDBJ databases">
        <title>Intrasporangium oryzae NRRL B-24470.</title>
        <authorList>
            <person name="Liu H."/>
            <person name="Wang G."/>
        </authorList>
    </citation>
    <scope>NUCLEOTIDE SEQUENCE [LARGE SCALE GENOMIC DNA]</scope>
    <source>
        <strain evidence="4">Q5-1</strain>
    </source>
</reference>
<keyword evidence="4" id="KW-1185">Reference proteome</keyword>
<dbReference type="PATRIC" id="fig|584657.3.peg.3340"/>
<gene>
    <name evidence="3" type="ORF">N864_10025</name>
</gene>
<accession>W9GHY8</accession>
<dbReference type="Proteomes" id="UP000019494">
    <property type="component" value="Unassembled WGS sequence"/>
</dbReference>
<feature type="domain" description="CN hydrolase" evidence="2">
    <location>
        <begin position="8"/>
        <end position="245"/>
    </location>
</feature>
<dbReference type="CDD" id="cd07581">
    <property type="entry name" value="nitrilase_3"/>
    <property type="match status" value="1"/>
</dbReference>
<dbReference type="Gene3D" id="3.60.110.10">
    <property type="entry name" value="Carbon-nitrogen hydrolase"/>
    <property type="match status" value="1"/>
</dbReference>
<evidence type="ECO:0000256" key="1">
    <source>
        <dbReference type="ARBA" id="ARBA00010613"/>
    </source>
</evidence>
<organism evidence="3 4">
    <name type="scientific">Intrasporangium chromatireducens Q5-1</name>
    <dbReference type="NCBI Taxonomy" id="584657"/>
    <lineage>
        <taxon>Bacteria</taxon>
        <taxon>Bacillati</taxon>
        <taxon>Actinomycetota</taxon>
        <taxon>Actinomycetes</taxon>
        <taxon>Micrococcales</taxon>
        <taxon>Intrasporangiaceae</taxon>
        <taxon>Intrasporangium</taxon>
    </lineage>
</organism>
<dbReference type="OrthoDB" id="9811121at2"/>
<dbReference type="Pfam" id="PF00795">
    <property type="entry name" value="CN_hydrolase"/>
    <property type="match status" value="1"/>
</dbReference>
<proteinExistence type="inferred from homology"/>
<dbReference type="PANTHER" id="PTHR23088">
    <property type="entry name" value="NITRILASE-RELATED"/>
    <property type="match status" value="1"/>
</dbReference>
<dbReference type="AlphaFoldDB" id="W9GHY8"/>
<dbReference type="PROSITE" id="PS01227">
    <property type="entry name" value="UPF0012"/>
    <property type="match status" value="1"/>
</dbReference>
<dbReference type="EMBL" id="AWQS01000187">
    <property type="protein sequence ID" value="EWT04782.1"/>
    <property type="molecule type" value="Genomic_DNA"/>
</dbReference>